<evidence type="ECO:0000313" key="4">
    <source>
        <dbReference type="Proteomes" id="UP000694888"/>
    </source>
</evidence>
<evidence type="ECO:0000256" key="1">
    <source>
        <dbReference type="ARBA" id="ARBA00023125"/>
    </source>
</evidence>
<evidence type="ECO:0000313" key="5">
    <source>
        <dbReference type="RefSeq" id="XP_005093339.1"/>
    </source>
</evidence>
<feature type="domain" description="BHLH" evidence="3">
    <location>
        <begin position="149"/>
        <end position="201"/>
    </location>
</feature>
<keyword evidence="4" id="KW-1185">Reference proteome</keyword>
<dbReference type="RefSeq" id="XP_005093340.1">
    <property type="nucleotide sequence ID" value="XM_005093283.3"/>
</dbReference>
<evidence type="ECO:0000313" key="6">
    <source>
        <dbReference type="RefSeq" id="XP_005093340.1"/>
    </source>
</evidence>
<dbReference type="GeneID" id="101863728"/>
<evidence type="ECO:0000256" key="2">
    <source>
        <dbReference type="SAM" id="MobiDB-lite"/>
    </source>
</evidence>
<dbReference type="PROSITE" id="PS50888">
    <property type="entry name" value="BHLH"/>
    <property type="match status" value="1"/>
</dbReference>
<feature type="compositionally biased region" description="Basic residues" evidence="2">
    <location>
        <begin position="220"/>
        <end position="234"/>
    </location>
</feature>
<dbReference type="Proteomes" id="UP000694888">
    <property type="component" value="Unplaced"/>
</dbReference>
<keyword evidence="1" id="KW-0238">DNA-binding</keyword>
<name>A0ABM0JGS7_APLCA</name>
<dbReference type="SMART" id="SM00353">
    <property type="entry name" value="HLH"/>
    <property type="match status" value="1"/>
</dbReference>
<dbReference type="CDD" id="cd19724">
    <property type="entry name" value="bHLH_TS_ASCL3_like"/>
    <property type="match status" value="1"/>
</dbReference>
<dbReference type="RefSeq" id="XP_005093339.1">
    <property type="nucleotide sequence ID" value="XM_005093282.3"/>
</dbReference>
<dbReference type="PANTHER" id="PTHR23349:SF108">
    <property type="entry name" value="BHLH DOMAIN-CONTAINING PROTEIN"/>
    <property type="match status" value="1"/>
</dbReference>
<accession>A0ABM0JGS7</accession>
<dbReference type="InterPro" id="IPR050283">
    <property type="entry name" value="E-box_TF_Regulators"/>
</dbReference>
<feature type="region of interest" description="Disordered" evidence="2">
    <location>
        <begin position="208"/>
        <end position="272"/>
    </location>
</feature>
<dbReference type="Gene3D" id="4.10.280.10">
    <property type="entry name" value="Helix-loop-helix DNA-binding domain"/>
    <property type="match status" value="1"/>
</dbReference>
<dbReference type="PANTHER" id="PTHR23349">
    <property type="entry name" value="BASIC HELIX-LOOP-HELIX TRANSCRIPTION FACTOR, TWIST"/>
    <property type="match status" value="1"/>
</dbReference>
<dbReference type="Pfam" id="PF00010">
    <property type="entry name" value="HLH"/>
    <property type="match status" value="1"/>
</dbReference>
<evidence type="ECO:0000259" key="3">
    <source>
        <dbReference type="PROSITE" id="PS50888"/>
    </source>
</evidence>
<sequence>MRQLSPQCPSSGIPSVVIQKLSDCGRSHKMSHDSPYTRDFMPTCGELGIPLMDDCRVADFAYCNNSTSGNNNSNSMGVSVNRYSDHGSGVYSRDCVVGLSTPDVFRFGRLIHSPGLQIDGLKYESQTYRVDPYSPVCMVPLPGHMTEPTFVRRRNERERERVRCVNEGYDRLKEHLPLGNKDRRISKVETLRHAIDYIRGLRQLLQDTERQKQHTDKQHSNKHTNKRTYKHNNKHATSISHSPHEDAAGPAHKRRRPSLTSSGHGSPESDVC</sequence>
<organism evidence="4 5">
    <name type="scientific">Aplysia californica</name>
    <name type="common">California sea hare</name>
    <dbReference type="NCBI Taxonomy" id="6500"/>
    <lineage>
        <taxon>Eukaryota</taxon>
        <taxon>Metazoa</taxon>
        <taxon>Spiralia</taxon>
        <taxon>Lophotrochozoa</taxon>
        <taxon>Mollusca</taxon>
        <taxon>Gastropoda</taxon>
        <taxon>Heterobranchia</taxon>
        <taxon>Euthyneura</taxon>
        <taxon>Tectipleura</taxon>
        <taxon>Aplysiida</taxon>
        <taxon>Aplysioidea</taxon>
        <taxon>Aplysiidae</taxon>
        <taxon>Aplysia</taxon>
    </lineage>
</organism>
<protein>
    <submittedName>
        <fullName evidence="5 6">Uncharacterized protein LOC101863728</fullName>
    </submittedName>
</protein>
<gene>
    <name evidence="5 6" type="primary">LOC101863728</name>
</gene>
<dbReference type="InterPro" id="IPR011598">
    <property type="entry name" value="bHLH_dom"/>
</dbReference>
<proteinExistence type="predicted"/>
<dbReference type="SUPFAM" id="SSF47459">
    <property type="entry name" value="HLH, helix-loop-helix DNA-binding domain"/>
    <property type="match status" value="1"/>
</dbReference>
<dbReference type="InterPro" id="IPR036638">
    <property type="entry name" value="HLH_DNA-bd_sf"/>
</dbReference>
<reference evidence="5 6" key="1">
    <citation type="submission" date="2025-05" db="UniProtKB">
        <authorList>
            <consortium name="RefSeq"/>
        </authorList>
    </citation>
    <scope>IDENTIFICATION</scope>
</reference>
<feature type="compositionally biased region" description="Basic and acidic residues" evidence="2">
    <location>
        <begin position="208"/>
        <end position="219"/>
    </location>
</feature>